<reference evidence="2" key="2">
    <citation type="submission" date="2020-05" db="UniProtKB">
        <authorList>
            <consortium name="EnsemblMetazoa"/>
        </authorList>
    </citation>
    <scope>IDENTIFICATION</scope>
    <source>
        <strain evidence="2">Epiroticus2</strain>
    </source>
</reference>
<dbReference type="EnsemblMetazoa" id="AEPI003740-RA">
    <property type="protein sequence ID" value="AEPI003740-PA"/>
    <property type="gene ID" value="AEPI003740"/>
</dbReference>
<dbReference type="VEuPathDB" id="VectorBase:AEPI003740"/>
<proteinExistence type="predicted"/>
<protein>
    <submittedName>
        <fullName evidence="2">Uncharacterized protein</fullName>
    </submittedName>
</protein>
<dbReference type="Pfam" id="PF11179">
    <property type="entry name" value="DUF2967"/>
    <property type="match status" value="1"/>
</dbReference>
<accession>A0A182P9Y6</accession>
<organism evidence="2 3">
    <name type="scientific">Anopheles epiroticus</name>
    <dbReference type="NCBI Taxonomy" id="199890"/>
    <lineage>
        <taxon>Eukaryota</taxon>
        <taxon>Metazoa</taxon>
        <taxon>Ecdysozoa</taxon>
        <taxon>Arthropoda</taxon>
        <taxon>Hexapoda</taxon>
        <taxon>Insecta</taxon>
        <taxon>Pterygota</taxon>
        <taxon>Neoptera</taxon>
        <taxon>Endopterygota</taxon>
        <taxon>Diptera</taxon>
        <taxon>Nematocera</taxon>
        <taxon>Culicoidea</taxon>
        <taxon>Culicidae</taxon>
        <taxon>Anophelinae</taxon>
        <taxon>Anopheles</taxon>
    </lineage>
</organism>
<feature type="compositionally biased region" description="Low complexity" evidence="1">
    <location>
        <begin position="60"/>
        <end position="78"/>
    </location>
</feature>
<dbReference type="Proteomes" id="UP000075885">
    <property type="component" value="Unassembled WGS sequence"/>
</dbReference>
<feature type="region of interest" description="Disordered" evidence="1">
    <location>
        <begin position="60"/>
        <end position="107"/>
    </location>
</feature>
<name>A0A182P9Y6_9DIPT</name>
<evidence type="ECO:0000256" key="1">
    <source>
        <dbReference type="SAM" id="MobiDB-lite"/>
    </source>
</evidence>
<evidence type="ECO:0000313" key="2">
    <source>
        <dbReference type="EnsemblMetazoa" id="AEPI003740-PA"/>
    </source>
</evidence>
<keyword evidence="3" id="KW-1185">Reference proteome</keyword>
<dbReference type="InterPro" id="IPR021349">
    <property type="entry name" value="DUF2967"/>
</dbReference>
<evidence type="ECO:0000313" key="3">
    <source>
        <dbReference type="Proteomes" id="UP000075885"/>
    </source>
</evidence>
<dbReference type="AlphaFoldDB" id="A0A182P9Y6"/>
<reference evidence="3" key="1">
    <citation type="submission" date="2013-03" db="EMBL/GenBank/DDBJ databases">
        <title>The Genome Sequence of Anopheles epiroticus epiroticus2.</title>
        <authorList>
            <consortium name="The Broad Institute Genomics Platform"/>
            <person name="Neafsey D.E."/>
            <person name="Howell P."/>
            <person name="Walker B."/>
            <person name="Young S.K."/>
            <person name="Zeng Q."/>
            <person name="Gargeya S."/>
            <person name="Fitzgerald M."/>
            <person name="Haas B."/>
            <person name="Abouelleil A."/>
            <person name="Allen A.W."/>
            <person name="Alvarado L."/>
            <person name="Arachchi H.M."/>
            <person name="Berlin A.M."/>
            <person name="Chapman S.B."/>
            <person name="Gainer-Dewar J."/>
            <person name="Goldberg J."/>
            <person name="Griggs A."/>
            <person name="Gujja S."/>
            <person name="Hansen M."/>
            <person name="Howarth C."/>
            <person name="Imamovic A."/>
            <person name="Ireland A."/>
            <person name="Larimer J."/>
            <person name="McCowan C."/>
            <person name="Murphy C."/>
            <person name="Pearson M."/>
            <person name="Poon T.W."/>
            <person name="Priest M."/>
            <person name="Roberts A."/>
            <person name="Saif S."/>
            <person name="Shea T."/>
            <person name="Sisk P."/>
            <person name="Sykes S."/>
            <person name="Wortman J."/>
            <person name="Nusbaum C."/>
            <person name="Birren B."/>
        </authorList>
    </citation>
    <scope>NUCLEOTIDE SEQUENCE [LARGE SCALE GENOMIC DNA]</scope>
    <source>
        <strain evidence="3">Epiroticus2</strain>
    </source>
</reference>
<sequence length="284" mass="29298">MTVSVSQPQQPIESVHCGSLAATCSAVVPSATSFTPSSSSSCSTAIIDAVASSSMALSTATMSSSSPSSSTVQSGSPAHGRTTVSRDSPNPDMTHGNHSHTSTPTSALRRLYFKTARASKAAKMAATAATTATTITAAAASSSTVPKVVVMGSSTTSEATINTSTDSASTHVTNVTTTTDTETNDSLDLGDVSGQSEPLLSSLEDESSSIIALNQTAGNEEDENITVINGPDTPLLISYQVSVAALIRFKHIERLFALKYFQLNGFRMFPETVPNGCHLQLVGL</sequence>
<dbReference type="STRING" id="199890.A0A182P9Y6"/>